<name>A0A6S6S6C2_9BACT</name>
<sequence>MKEIKTFFIDSNKQVKKSLISGAKPTDKVDGEELAKKVEDTCNELISKGYNIIDVIPITSGSSGYSSAKRYGYGYSYTSGMMIVTSID</sequence>
<protein>
    <submittedName>
        <fullName evidence="1">Uncharacterized protein</fullName>
    </submittedName>
</protein>
<reference evidence="1" key="1">
    <citation type="submission" date="2020-01" db="EMBL/GenBank/DDBJ databases">
        <authorList>
            <person name="Meier V. D."/>
            <person name="Meier V D."/>
        </authorList>
    </citation>
    <scope>NUCLEOTIDE SEQUENCE</scope>
    <source>
        <strain evidence="1">HLG_WM_MAG_12</strain>
    </source>
</reference>
<proteinExistence type="predicted"/>
<evidence type="ECO:0000313" key="1">
    <source>
        <dbReference type="EMBL" id="CAA6801057.1"/>
    </source>
</evidence>
<dbReference type="EMBL" id="CACVAW010000004">
    <property type="protein sequence ID" value="CAA6801057.1"/>
    <property type="molecule type" value="Genomic_DNA"/>
</dbReference>
<organism evidence="1">
    <name type="scientific">uncultured Campylobacterales bacterium</name>
    <dbReference type="NCBI Taxonomy" id="352960"/>
    <lineage>
        <taxon>Bacteria</taxon>
        <taxon>Pseudomonadati</taxon>
        <taxon>Campylobacterota</taxon>
        <taxon>Epsilonproteobacteria</taxon>
        <taxon>Campylobacterales</taxon>
        <taxon>environmental samples</taxon>
    </lineage>
</organism>
<dbReference type="AlphaFoldDB" id="A0A6S6S6C2"/>
<gene>
    <name evidence="1" type="ORF">HELGO_WM11026</name>
</gene>
<accession>A0A6S6S6C2</accession>